<dbReference type="RefSeq" id="WP_203413665.1">
    <property type="nucleotide sequence ID" value="NZ_CP060244.1"/>
</dbReference>
<dbReference type="NCBIfam" id="TIGR01972">
    <property type="entry name" value="NDH_I_M"/>
    <property type="match status" value="1"/>
</dbReference>
<dbReference type="Pfam" id="PF01059">
    <property type="entry name" value="Oxidored_q5_N"/>
    <property type="match status" value="1"/>
</dbReference>
<name>A0A7H1NUQ2_9PROT</name>
<keyword evidence="13" id="KW-1185">Reference proteome</keyword>
<evidence type="ECO:0000256" key="4">
    <source>
        <dbReference type="ARBA" id="ARBA00022967"/>
    </source>
</evidence>
<feature type="transmembrane region" description="Helical" evidence="9">
    <location>
        <begin position="397"/>
        <end position="427"/>
    </location>
</feature>
<evidence type="ECO:0000259" key="10">
    <source>
        <dbReference type="Pfam" id="PF00361"/>
    </source>
</evidence>
<feature type="transmembrane region" description="Helical" evidence="9">
    <location>
        <begin position="116"/>
        <end position="143"/>
    </location>
</feature>
<dbReference type="InterPro" id="IPR000260">
    <property type="entry name" value="NADH4_N"/>
</dbReference>
<dbReference type="EC" id="1.6.5.11" evidence="12"/>
<dbReference type="KEGG" id="ebla:JGUZn3_23110"/>
<feature type="transmembrane region" description="Helical" evidence="9">
    <location>
        <begin position="86"/>
        <end position="109"/>
    </location>
</feature>
<dbReference type="GO" id="GO:0003954">
    <property type="term" value="F:NADH dehydrogenase activity"/>
    <property type="evidence" value="ECO:0007669"/>
    <property type="project" value="TreeGrafter"/>
</dbReference>
<dbReference type="PANTHER" id="PTHR43507:SF1">
    <property type="entry name" value="NADH-UBIQUINONE OXIDOREDUCTASE CHAIN 4"/>
    <property type="match status" value="1"/>
</dbReference>
<sequence length="533" mass="58378">MHTFLLPLITYLPLLGVFLLAVIHGNDSLSERFFRWTALWVSLLVFGLSVILWTEFDATNTGYQFTLRLNWLSGYGISYHTGVDGISLFFILLTTFITPLAIVSSWHLISTRVKEFMIAVLLLETCLVGLFSALDLLVFYVFYEATLIPSSIMIGVWGGPKRLLASLQFFIFTFASSLFMMVAILAIWNQAGTTDIPILMHVAFSPAMQGWLMLGFMIAFATKLPLFPLHAWLPDAYAESPSSATALISGVMSKTAAYGMLRFVVMMLPDAAYQYGIVVMVLGVIVVVYAAIIAFAQTDMKRVIAYSSFSHMGIIAIGLFSFTPEGIDGAIFQMLSHGVVIAALFFSLALLAFRTGTRDMAALGGVAAKMPVFSLLMMVFMMANVGLPGTSAFIGELLVIVGVLHVSFWIALLGGSSMILGAIYMLVLYRRVIFDNPAAKWGESFSKKVVSLKDLSGGELAALVPLAAVILWMGIYPSSFIRVFDPAVMAIAHVQTGTNLNQTAYSKKGQLPVKQAFLEDKGYFSSRGDHRQK</sequence>
<feature type="transmembrane region" description="Helical" evidence="9">
    <location>
        <begin position="33"/>
        <end position="53"/>
    </location>
</feature>
<feature type="domain" description="NADH:ubiquinone oxidoreductase chain 4 N-terminal" evidence="11">
    <location>
        <begin position="73"/>
        <end position="128"/>
    </location>
</feature>
<evidence type="ECO:0000256" key="8">
    <source>
        <dbReference type="RuleBase" id="RU000320"/>
    </source>
</evidence>
<evidence type="ECO:0000256" key="3">
    <source>
        <dbReference type="ARBA" id="ARBA00022692"/>
    </source>
</evidence>
<dbReference type="AlphaFoldDB" id="A0A7H1NUQ2"/>
<dbReference type="Pfam" id="PF00361">
    <property type="entry name" value="Proton_antipo_M"/>
    <property type="match status" value="1"/>
</dbReference>
<dbReference type="GO" id="GO:0048039">
    <property type="term" value="F:ubiquinone binding"/>
    <property type="evidence" value="ECO:0007669"/>
    <property type="project" value="TreeGrafter"/>
</dbReference>
<keyword evidence="6" id="KW-0520">NAD</keyword>
<evidence type="ECO:0000256" key="1">
    <source>
        <dbReference type="ARBA" id="ARBA00004127"/>
    </source>
</evidence>
<keyword evidence="12" id="KW-0560">Oxidoreductase</keyword>
<feature type="transmembrane region" description="Helical" evidence="9">
    <location>
        <begin position="163"/>
        <end position="186"/>
    </location>
</feature>
<keyword evidence="3 8" id="KW-0812">Transmembrane</keyword>
<protein>
    <submittedName>
        <fullName evidence="12">NADH-quinone oxidoreductase subunit M</fullName>
        <ecNumber evidence="12">1.6.5.11</ecNumber>
    </submittedName>
</protein>
<keyword evidence="4" id="KW-1278">Translocase</keyword>
<dbReference type="InterPro" id="IPR003918">
    <property type="entry name" value="NADH_UbQ_OxRdtase"/>
</dbReference>
<evidence type="ECO:0000256" key="9">
    <source>
        <dbReference type="SAM" id="Phobius"/>
    </source>
</evidence>
<comment type="subcellular location">
    <subcellularLocation>
        <location evidence="1">Endomembrane system</location>
        <topology evidence="1">Multi-pass membrane protein</topology>
    </subcellularLocation>
    <subcellularLocation>
        <location evidence="8">Membrane</location>
        <topology evidence="8">Multi-pass membrane protein</topology>
    </subcellularLocation>
</comment>
<feature type="transmembrane region" description="Helical" evidence="9">
    <location>
        <begin position="457"/>
        <end position="476"/>
    </location>
</feature>
<feature type="transmembrane region" description="Helical" evidence="9">
    <location>
        <begin position="272"/>
        <end position="296"/>
    </location>
</feature>
<keyword evidence="7 9" id="KW-0472">Membrane</keyword>
<evidence type="ECO:0000313" key="12">
    <source>
        <dbReference type="EMBL" id="QNT79512.1"/>
    </source>
</evidence>
<feature type="transmembrane region" description="Helical" evidence="9">
    <location>
        <begin position="360"/>
        <end position="385"/>
    </location>
</feature>
<dbReference type="InterPro" id="IPR001750">
    <property type="entry name" value="ND/Mrp_TM"/>
</dbReference>
<feature type="transmembrane region" description="Helical" evidence="9">
    <location>
        <begin position="198"/>
        <end position="221"/>
    </location>
</feature>
<evidence type="ECO:0000256" key="2">
    <source>
        <dbReference type="ARBA" id="ARBA00009025"/>
    </source>
</evidence>
<organism evidence="12 13">
    <name type="scientific">Entomobacter blattae</name>
    <dbReference type="NCBI Taxonomy" id="2762277"/>
    <lineage>
        <taxon>Bacteria</taxon>
        <taxon>Pseudomonadati</taxon>
        <taxon>Pseudomonadota</taxon>
        <taxon>Alphaproteobacteria</taxon>
        <taxon>Acetobacterales</taxon>
        <taxon>Acetobacteraceae</taxon>
        <taxon>Entomobacter</taxon>
    </lineage>
</organism>
<dbReference type="InterPro" id="IPR010227">
    <property type="entry name" value="NADH_Q_OxRdtase_chainM/4"/>
</dbReference>
<feature type="domain" description="NADH:quinone oxidoreductase/Mrp antiporter transmembrane" evidence="10">
    <location>
        <begin position="133"/>
        <end position="414"/>
    </location>
</feature>
<evidence type="ECO:0000259" key="11">
    <source>
        <dbReference type="Pfam" id="PF01059"/>
    </source>
</evidence>
<feature type="transmembrane region" description="Helical" evidence="9">
    <location>
        <begin position="334"/>
        <end position="353"/>
    </location>
</feature>
<evidence type="ECO:0000256" key="6">
    <source>
        <dbReference type="ARBA" id="ARBA00023027"/>
    </source>
</evidence>
<feature type="transmembrane region" description="Helical" evidence="9">
    <location>
        <begin position="303"/>
        <end position="322"/>
    </location>
</feature>
<dbReference type="GO" id="GO:0015990">
    <property type="term" value="P:electron transport coupled proton transport"/>
    <property type="evidence" value="ECO:0007669"/>
    <property type="project" value="TreeGrafter"/>
</dbReference>
<dbReference type="PANTHER" id="PTHR43507">
    <property type="entry name" value="NADH-UBIQUINONE OXIDOREDUCTASE CHAIN 4"/>
    <property type="match status" value="1"/>
</dbReference>
<keyword evidence="5 9" id="KW-1133">Transmembrane helix</keyword>
<evidence type="ECO:0000256" key="7">
    <source>
        <dbReference type="ARBA" id="ARBA00023136"/>
    </source>
</evidence>
<gene>
    <name evidence="12" type="primary">nuoM</name>
    <name evidence="12" type="ORF">JGUZn3_23110</name>
</gene>
<dbReference type="GO" id="GO:0016020">
    <property type="term" value="C:membrane"/>
    <property type="evidence" value="ECO:0007669"/>
    <property type="project" value="UniProtKB-SubCell"/>
</dbReference>
<accession>A0A7H1NUQ2</accession>
<dbReference type="EMBL" id="CP060244">
    <property type="protein sequence ID" value="QNT79512.1"/>
    <property type="molecule type" value="Genomic_DNA"/>
</dbReference>
<evidence type="ECO:0000256" key="5">
    <source>
        <dbReference type="ARBA" id="ARBA00022989"/>
    </source>
</evidence>
<feature type="transmembrane region" description="Helical" evidence="9">
    <location>
        <begin position="6"/>
        <end position="26"/>
    </location>
</feature>
<dbReference type="PRINTS" id="PR01437">
    <property type="entry name" value="NUOXDRDTASE4"/>
</dbReference>
<dbReference type="GO" id="GO:0042773">
    <property type="term" value="P:ATP synthesis coupled electron transport"/>
    <property type="evidence" value="ECO:0007669"/>
    <property type="project" value="InterPro"/>
</dbReference>
<dbReference type="GO" id="GO:0012505">
    <property type="term" value="C:endomembrane system"/>
    <property type="evidence" value="ECO:0007669"/>
    <property type="project" value="UniProtKB-SubCell"/>
</dbReference>
<evidence type="ECO:0000313" key="13">
    <source>
        <dbReference type="Proteomes" id="UP000516349"/>
    </source>
</evidence>
<reference evidence="12 13" key="1">
    <citation type="submission" date="2020-08" db="EMBL/GenBank/DDBJ databases">
        <title>Complete genome sequence of Entomobacter blattae G55GP.</title>
        <authorList>
            <person name="Poehlein A."/>
            <person name="Guzman J."/>
            <person name="Daniel R."/>
            <person name="Vilcinskas A."/>
        </authorList>
    </citation>
    <scope>NUCLEOTIDE SEQUENCE [LARGE SCALE GENOMIC DNA]</scope>
    <source>
        <strain evidence="12 13">G55GP</strain>
    </source>
</reference>
<dbReference type="Proteomes" id="UP000516349">
    <property type="component" value="Chromosome"/>
</dbReference>
<comment type="similarity">
    <text evidence="2">Belongs to the complex I subunit 4 family.</text>
</comment>
<dbReference type="GO" id="GO:0008137">
    <property type="term" value="F:NADH dehydrogenase (ubiquinone) activity"/>
    <property type="evidence" value="ECO:0007669"/>
    <property type="project" value="InterPro"/>
</dbReference>
<proteinExistence type="inferred from homology"/>